<dbReference type="AlphaFoldDB" id="A0A4R8MVT0"/>
<gene>
    <name evidence="3" type="ORF">CLV96_0150</name>
</gene>
<dbReference type="Pfam" id="PF08241">
    <property type="entry name" value="Methyltransf_11"/>
    <property type="match status" value="1"/>
</dbReference>
<keyword evidence="3" id="KW-0808">Transferase</keyword>
<dbReference type="STRING" id="1193051.LEP1GSC017_3818"/>
<proteinExistence type="predicted"/>
<feature type="domain" description="Methyltransferase type 11" evidence="2">
    <location>
        <begin position="41"/>
        <end position="124"/>
    </location>
</feature>
<organism evidence="3 4">
    <name type="scientific">Leptospira meyeri</name>
    <dbReference type="NCBI Taxonomy" id="29508"/>
    <lineage>
        <taxon>Bacteria</taxon>
        <taxon>Pseudomonadati</taxon>
        <taxon>Spirochaetota</taxon>
        <taxon>Spirochaetia</taxon>
        <taxon>Leptospirales</taxon>
        <taxon>Leptospiraceae</taxon>
        <taxon>Leptospira</taxon>
    </lineage>
</organism>
<feature type="transmembrane region" description="Helical" evidence="1">
    <location>
        <begin position="190"/>
        <end position="209"/>
    </location>
</feature>
<keyword evidence="1" id="KW-0812">Transmembrane</keyword>
<feature type="transmembrane region" description="Helical" evidence="1">
    <location>
        <begin position="167"/>
        <end position="184"/>
    </location>
</feature>
<evidence type="ECO:0000256" key="1">
    <source>
        <dbReference type="SAM" id="Phobius"/>
    </source>
</evidence>
<keyword evidence="4" id="KW-1185">Reference proteome</keyword>
<sequence>MNRDFLPNFKYIFLNPFFITRRFLFLNIQKLSVHIKKGKLLDIGCGTKPYQKFFQEAEYVGMDYAHGINSANPVADVFYDGKNFPFKANTFDYFLATEVLEHVFNPDEFILEIKRVLKKGGIGIVTVPFVWDEHEVPYDFARYSSFGVKALLERNGFQILEQHKTGNFVLTLGQMFCTYLYYYFSRKRSIYRLSLPLVFAPIQLMTIFLSKLLPSNNGFYLDNILLVKKK</sequence>
<dbReference type="Gene3D" id="3.40.50.150">
    <property type="entry name" value="Vaccinia Virus protein VP39"/>
    <property type="match status" value="1"/>
</dbReference>
<dbReference type="InterPro" id="IPR013216">
    <property type="entry name" value="Methyltransf_11"/>
</dbReference>
<dbReference type="EMBL" id="SORO01000001">
    <property type="protein sequence ID" value="TDY71195.1"/>
    <property type="molecule type" value="Genomic_DNA"/>
</dbReference>
<comment type="caution">
    <text evidence="3">The sequence shown here is derived from an EMBL/GenBank/DDBJ whole genome shotgun (WGS) entry which is preliminary data.</text>
</comment>
<dbReference type="OrthoDB" id="323463at2"/>
<dbReference type="SUPFAM" id="SSF53335">
    <property type="entry name" value="S-adenosyl-L-methionine-dependent methyltransferases"/>
    <property type="match status" value="1"/>
</dbReference>
<accession>A0A4R8MVT0</accession>
<reference evidence="3 4" key="1">
    <citation type="submission" date="2019-03" db="EMBL/GenBank/DDBJ databases">
        <title>Genomic Encyclopedia of Archaeal and Bacterial Type Strains, Phase II (KMG-II): from individual species to whole genera.</title>
        <authorList>
            <person name="Goeker M."/>
        </authorList>
    </citation>
    <scope>NUCLEOTIDE SEQUENCE [LARGE SCALE GENOMIC DNA]</scope>
    <source>
        <strain evidence="3 4">DSM 21537</strain>
    </source>
</reference>
<evidence type="ECO:0000259" key="2">
    <source>
        <dbReference type="Pfam" id="PF08241"/>
    </source>
</evidence>
<name>A0A4R8MVT0_LEPME</name>
<dbReference type="CDD" id="cd02440">
    <property type="entry name" value="AdoMet_MTases"/>
    <property type="match status" value="1"/>
</dbReference>
<keyword evidence="1" id="KW-0472">Membrane</keyword>
<dbReference type="GO" id="GO:0008757">
    <property type="term" value="F:S-adenosylmethionine-dependent methyltransferase activity"/>
    <property type="evidence" value="ECO:0007669"/>
    <property type="project" value="InterPro"/>
</dbReference>
<dbReference type="GeneID" id="79825508"/>
<evidence type="ECO:0000313" key="4">
    <source>
        <dbReference type="Proteomes" id="UP000294684"/>
    </source>
</evidence>
<dbReference type="Proteomes" id="UP000294684">
    <property type="component" value="Unassembled WGS sequence"/>
</dbReference>
<evidence type="ECO:0000313" key="3">
    <source>
        <dbReference type="EMBL" id="TDY71195.1"/>
    </source>
</evidence>
<dbReference type="InterPro" id="IPR029063">
    <property type="entry name" value="SAM-dependent_MTases_sf"/>
</dbReference>
<dbReference type="RefSeq" id="WP_035983640.1">
    <property type="nucleotide sequence ID" value="NZ_SORO01000001.1"/>
</dbReference>
<dbReference type="GO" id="GO:0032259">
    <property type="term" value="P:methylation"/>
    <property type="evidence" value="ECO:0007669"/>
    <property type="project" value="UniProtKB-KW"/>
</dbReference>
<protein>
    <submittedName>
        <fullName evidence="3">Methyltransferase family protein</fullName>
    </submittedName>
</protein>
<keyword evidence="3" id="KW-0489">Methyltransferase</keyword>
<keyword evidence="1" id="KW-1133">Transmembrane helix</keyword>